<dbReference type="GO" id="GO:0036088">
    <property type="term" value="P:D-serine catabolic process"/>
    <property type="evidence" value="ECO:0007669"/>
    <property type="project" value="TreeGrafter"/>
</dbReference>
<evidence type="ECO:0000259" key="3">
    <source>
        <dbReference type="SMART" id="SM01119"/>
    </source>
</evidence>
<feature type="domain" description="D-serine dehydratase-like" evidence="3">
    <location>
        <begin position="256"/>
        <end position="353"/>
    </location>
</feature>
<dbReference type="RefSeq" id="WP_133957921.1">
    <property type="nucleotide sequence ID" value="NZ_SORI01000012.1"/>
</dbReference>
<dbReference type="Pfam" id="PF14031">
    <property type="entry name" value="D-ser_dehydrat"/>
    <property type="match status" value="1"/>
</dbReference>
<dbReference type="SUPFAM" id="SSF51419">
    <property type="entry name" value="PLP-binding barrel"/>
    <property type="match status" value="1"/>
</dbReference>
<dbReference type="PANTHER" id="PTHR28004:SF2">
    <property type="entry name" value="D-SERINE DEHYDRATASE"/>
    <property type="match status" value="1"/>
</dbReference>
<reference evidence="4 5" key="1">
    <citation type="submission" date="2019-03" db="EMBL/GenBank/DDBJ databases">
        <title>Genomic Encyclopedia of Type Strains, Phase IV (KMG-IV): sequencing the most valuable type-strain genomes for metagenomic binning, comparative biology and taxonomic classification.</title>
        <authorList>
            <person name="Goeker M."/>
        </authorList>
    </citation>
    <scope>NUCLEOTIDE SEQUENCE [LARGE SCALE GENOMIC DNA]</scope>
    <source>
        <strain evidence="4 5">DSM 25964</strain>
    </source>
</reference>
<dbReference type="PANTHER" id="PTHR28004">
    <property type="entry name" value="ZGC:162816-RELATED"/>
    <property type="match status" value="1"/>
</dbReference>
<dbReference type="GO" id="GO:0008721">
    <property type="term" value="F:D-serine ammonia-lyase activity"/>
    <property type="evidence" value="ECO:0007669"/>
    <property type="project" value="TreeGrafter"/>
</dbReference>
<name>A0A4R8M6C6_9BACT</name>
<protein>
    <submittedName>
        <fullName evidence="4">D-serine deaminase-like pyridoxal phosphate-dependent protein</fullName>
    </submittedName>
</protein>
<dbReference type="Gene3D" id="2.40.37.20">
    <property type="entry name" value="D-serine dehydratase-like domain"/>
    <property type="match status" value="1"/>
</dbReference>
<dbReference type="Pfam" id="PF01168">
    <property type="entry name" value="Ala_racemase_N"/>
    <property type="match status" value="1"/>
</dbReference>
<proteinExistence type="inferred from homology"/>
<evidence type="ECO:0000313" key="5">
    <source>
        <dbReference type="Proteomes" id="UP000295066"/>
    </source>
</evidence>
<comment type="similarity">
    <text evidence="1">Belongs to the DSD1 family.</text>
</comment>
<dbReference type="SMART" id="SM01119">
    <property type="entry name" value="D-ser_dehydrat"/>
    <property type="match status" value="1"/>
</dbReference>
<dbReference type="InterPro" id="IPR026956">
    <property type="entry name" value="D-ser_dehydrat-like_dom"/>
</dbReference>
<dbReference type="OrthoDB" id="9788869at2"/>
<comment type="caution">
    <text evidence="4">The sequence shown here is derived from an EMBL/GenBank/DDBJ whole genome shotgun (WGS) entry which is preliminary data.</text>
</comment>
<evidence type="ECO:0000313" key="4">
    <source>
        <dbReference type="EMBL" id="TDY59527.1"/>
    </source>
</evidence>
<dbReference type="Gene3D" id="3.20.20.10">
    <property type="entry name" value="Alanine racemase"/>
    <property type="match status" value="1"/>
</dbReference>
<keyword evidence="5" id="KW-1185">Reference proteome</keyword>
<dbReference type="InterPro" id="IPR051466">
    <property type="entry name" value="D-amino_acid_metab_enzyme"/>
</dbReference>
<organism evidence="4 5">
    <name type="scientific">Aminivibrio pyruvatiphilus</name>
    <dbReference type="NCBI Taxonomy" id="1005740"/>
    <lineage>
        <taxon>Bacteria</taxon>
        <taxon>Thermotogati</taxon>
        <taxon>Synergistota</taxon>
        <taxon>Synergistia</taxon>
        <taxon>Synergistales</taxon>
        <taxon>Aminobacteriaceae</taxon>
        <taxon>Aminivibrio</taxon>
    </lineage>
</organism>
<evidence type="ECO:0000256" key="1">
    <source>
        <dbReference type="ARBA" id="ARBA00005323"/>
    </source>
</evidence>
<keyword evidence="2" id="KW-0456">Lyase</keyword>
<evidence type="ECO:0000256" key="2">
    <source>
        <dbReference type="ARBA" id="ARBA00023239"/>
    </source>
</evidence>
<accession>A0A4R8M6C6</accession>
<dbReference type="InterPro" id="IPR001608">
    <property type="entry name" value="Ala_racemase_N"/>
</dbReference>
<dbReference type="EMBL" id="SORI01000012">
    <property type="protein sequence ID" value="TDY59527.1"/>
    <property type="molecule type" value="Genomic_DNA"/>
</dbReference>
<dbReference type="InterPro" id="IPR042208">
    <property type="entry name" value="D-ser_dehydrat-like_sf"/>
</dbReference>
<dbReference type="Proteomes" id="UP000295066">
    <property type="component" value="Unassembled WGS sequence"/>
</dbReference>
<sequence>MKDLYSSLDTPSLLVDRTILLRNITGMQDLADRAAVALRPHTKTHRTPAIAAMQVKAGAKGITVAKIGEAEVMAENGMDDIFIANEIFGDLKFARLRNLAAKTRLSVGVDNREQVTAISRFFEGAPEPADVLIEVETGEVRSGMLPGPELVELAKFIAAAPNVRLKGIFSHEGHTYGAKDREQCAAFYRKAQEDTLGAAEMIRSAGIPVGTVSIGATPSILLGGDILPGVTEIRPGTYVLMDAAQGAAVGSYGTCAATVLATVMSKPTADRVVLDAGVKALTAFTREGGICATPGHGLLKGFDGLRIGKLYDEHGLVYGREANERLSLGDRVEIIPNHICPTCNLYDRMYLVEDGRVADELPILCRGKSQ</sequence>
<dbReference type="AlphaFoldDB" id="A0A4R8M6C6"/>
<dbReference type="InterPro" id="IPR029066">
    <property type="entry name" value="PLP-binding_barrel"/>
</dbReference>
<gene>
    <name evidence="4" type="ORF">C8D99_11235</name>
</gene>